<organism evidence="3 4">
    <name type="scientific">Lysobacter capsici AZ78</name>
    <dbReference type="NCBI Taxonomy" id="1444315"/>
    <lineage>
        <taxon>Bacteria</taxon>
        <taxon>Pseudomonadati</taxon>
        <taxon>Pseudomonadota</taxon>
        <taxon>Gammaproteobacteria</taxon>
        <taxon>Lysobacterales</taxon>
        <taxon>Lysobacteraceae</taxon>
        <taxon>Lysobacter</taxon>
    </lineage>
</organism>
<keyword evidence="2" id="KW-0812">Transmembrane</keyword>
<dbReference type="OrthoDB" id="6028255at2"/>
<dbReference type="AlphaFoldDB" id="A0A120AGV1"/>
<evidence type="ECO:0000313" key="3">
    <source>
        <dbReference type="EMBL" id="KWS05150.1"/>
    </source>
</evidence>
<accession>A0A120AGV1</accession>
<sequence length="332" mass="36116">MNVPLDTVSSTPSASAPPRRGSNGWLWLLIVLLILGGGGWYGWREWQHRQARELAAEADADQRLDALDQRLSTLRTNQDAQNRRIVQADSTNRVLRDELHGIGQRAALIEDSVSKLADPDRHGAQAMRLDETELLLSLGQQRLLIAGDLEGARRAYALAGGVLDGIDDPAYLSLRQTLLQETAALKELGIEPRVQAMAKLDALAQGLSLPPDTASAAAPVLAPWWQRAFGTLIESQPVDRTVAAHPTDRAAALAGLQLEISLARAAAERRDAPGLRTALSRAEYWVQRLSAASPVQQRQLAQLREIAALPLSLSVPTLGTTLQQLRQLRTAH</sequence>
<evidence type="ECO:0000313" key="4">
    <source>
        <dbReference type="Proteomes" id="UP000023435"/>
    </source>
</evidence>
<keyword evidence="2" id="KW-1133">Transmembrane helix</keyword>
<name>A0A120AGV1_9GAMM</name>
<comment type="caution">
    <text evidence="3">The sequence shown here is derived from an EMBL/GenBank/DDBJ whole genome shotgun (WGS) entry which is preliminary data.</text>
</comment>
<dbReference type="GeneID" id="97901345"/>
<keyword evidence="1" id="KW-0175">Coiled coil</keyword>
<protein>
    <submittedName>
        <fullName evidence="3">HemX like-protein</fullName>
    </submittedName>
</protein>
<feature type="transmembrane region" description="Helical" evidence="2">
    <location>
        <begin position="25"/>
        <end position="43"/>
    </location>
</feature>
<dbReference type="PANTHER" id="PTHR38043:SF1">
    <property type="entry name" value="PROTEIN HEMX"/>
    <property type="match status" value="1"/>
</dbReference>
<evidence type="ECO:0000256" key="2">
    <source>
        <dbReference type="SAM" id="Phobius"/>
    </source>
</evidence>
<proteinExistence type="predicted"/>
<reference evidence="3 4" key="1">
    <citation type="journal article" date="2014" name="Genome Announc.">
        <title>Draft Genome Sequence of Lysobacter capsici AZ78, a Bacterium Antagonistic to Plant-Pathogenic Oomycetes.</title>
        <authorList>
            <person name="Puopolo G."/>
            <person name="Sonego P."/>
            <person name="Engelen K."/>
            <person name="Pertot I."/>
        </authorList>
    </citation>
    <scope>NUCLEOTIDE SEQUENCE [LARGE SCALE GENOMIC DNA]</scope>
    <source>
        <strain evidence="3 4">AZ78</strain>
    </source>
</reference>
<dbReference type="RefSeq" id="WP_046658711.1">
    <property type="nucleotide sequence ID" value="NZ_JAJA02000001.1"/>
</dbReference>
<keyword evidence="2" id="KW-0472">Membrane</keyword>
<gene>
    <name evidence="3" type="ORF">AZ78_2701</name>
</gene>
<dbReference type="InterPro" id="IPR007470">
    <property type="entry name" value="HemX"/>
</dbReference>
<evidence type="ECO:0000256" key="1">
    <source>
        <dbReference type="SAM" id="Coils"/>
    </source>
</evidence>
<keyword evidence="4" id="KW-1185">Reference proteome</keyword>
<feature type="coiled-coil region" evidence="1">
    <location>
        <begin position="57"/>
        <end position="84"/>
    </location>
</feature>
<dbReference type="EMBL" id="JAJA02000001">
    <property type="protein sequence ID" value="KWS05150.1"/>
    <property type="molecule type" value="Genomic_DNA"/>
</dbReference>
<dbReference type="Proteomes" id="UP000023435">
    <property type="component" value="Unassembled WGS sequence"/>
</dbReference>
<dbReference type="PANTHER" id="PTHR38043">
    <property type="entry name" value="PROTEIN HEMX"/>
    <property type="match status" value="1"/>
</dbReference>